<dbReference type="Gene3D" id="3.40.50.1820">
    <property type="entry name" value="alpha/beta hydrolase"/>
    <property type="match status" value="1"/>
</dbReference>
<organism evidence="4 5">
    <name type="scientific">Frankia nepalensis</name>
    <dbReference type="NCBI Taxonomy" id="1836974"/>
    <lineage>
        <taxon>Bacteria</taxon>
        <taxon>Bacillati</taxon>
        <taxon>Actinomycetota</taxon>
        <taxon>Actinomycetes</taxon>
        <taxon>Frankiales</taxon>
        <taxon>Frankiaceae</taxon>
        <taxon>Frankia</taxon>
    </lineage>
</organism>
<keyword evidence="2 4" id="KW-0378">Hydrolase</keyword>
<dbReference type="GO" id="GO:0052689">
    <property type="term" value="F:carboxylic ester hydrolase activity"/>
    <property type="evidence" value="ECO:0007669"/>
    <property type="project" value="UniProtKB-ARBA"/>
</dbReference>
<dbReference type="EMBL" id="JAEACQ010000235">
    <property type="protein sequence ID" value="MBL7629698.1"/>
    <property type="molecule type" value="Genomic_DNA"/>
</dbReference>
<comment type="caution">
    <text evidence="4">The sequence shown here is derived from an EMBL/GenBank/DDBJ whole genome shotgun (WGS) entry which is preliminary data.</text>
</comment>
<dbReference type="Pfam" id="PF02129">
    <property type="entry name" value="Peptidase_S15"/>
    <property type="match status" value="1"/>
</dbReference>
<evidence type="ECO:0000313" key="5">
    <source>
        <dbReference type="Proteomes" id="UP000604475"/>
    </source>
</evidence>
<protein>
    <submittedName>
        <fullName evidence="4">Alpha/beta fold hydrolase</fullName>
    </submittedName>
</protein>
<dbReference type="PANTHER" id="PTHR22946:SF9">
    <property type="entry name" value="POLYKETIDE TRANSFERASE AF380"/>
    <property type="match status" value="1"/>
</dbReference>
<dbReference type="Proteomes" id="UP000604475">
    <property type="component" value="Unassembled WGS sequence"/>
</dbReference>
<dbReference type="AlphaFoldDB" id="A0A937UQ37"/>
<reference evidence="4" key="1">
    <citation type="submission" date="2020-12" db="EMBL/GenBank/DDBJ databases">
        <title>Genomic characterization of non-nitrogen-fixing Frankia strains.</title>
        <authorList>
            <person name="Carlos-Shanley C."/>
            <person name="Guerra T."/>
            <person name="Hahn D."/>
        </authorList>
    </citation>
    <scope>NUCLEOTIDE SEQUENCE</scope>
    <source>
        <strain evidence="4">CN6</strain>
    </source>
</reference>
<dbReference type="SUPFAM" id="SSF53474">
    <property type="entry name" value="alpha/beta-Hydrolases"/>
    <property type="match status" value="1"/>
</dbReference>
<dbReference type="InterPro" id="IPR050261">
    <property type="entry name" value="FrsA_esterase"/>
</dbReference>
<dbReference type="RefSeq" id="WP_202999109.1">
    <property type="nucleotide sequence ID" value="NZ_JADWYU010000143.1"/>
</dbReference>
<accession>A0A937UQ37</accession>
<feature type="domain" description="Xaa-Pro dipeptidyl-peptidase-like" evidence="3">
    <location>
        <begin position="12"/>
        <end position="275"/>
    </location>
</feature>
<keyword evidence="5" id="KW-1185">Reference proteome</keyword>
<dbReference type="InterPro" id="IPR000383">
    <property type="entry name" value="Xaa-Pro-like_dom"/>
</dbReference>
<evidence type="ECO:0000256" key="1">
    <source>
        <dbReference type="ARBA" id="ARBA00008645"/>
    </source>
</evidence>
<comment type="similarity">
    <text evidence="1">Belongs to the AB hydrolase superfamily.</text>
</comment>
<evidence type="ECO:0000313" key="4">
    <source>
        <dbReference type="EMBL" id="MBL7629698.1"/>
    </source>
</evidence>
<dbReference type="Gene3D" id="1.10.10.800">
    <property type="match status" value="1"/>
</dbReference>
<dbReference type="PANTHER" id="PTHR22946">
    <property type="entry name" value="DIENELACTONE HYDROLASE DOMAIN-CONTAINING PROTEIN-RELATED"/>
    <property type="match status" value="1"/>
</dbReference>
<sequence>MRREDVEFSSEGTTVRGWLYRPDVDAGTENVPAVVLAGGWCYVRELVMPYYAEAFAALGIAALVFDYRNLGVSDGEPRQHLDPWAQIRDYQNALSFLERADGIDPDRLGAWGISYSGGHVLVLAATDPRVKAVVSQIPVVDGYRNMRRVHGGVGYRKLWDAILTDRRLRYEDPAKRLYIPHASETPDTELSSWPFPETRTTFAALQATEAPLYQNRSTMESVDLLLNYDITPFADRIYDTPTMVIVAEGDDITLWDLEIGVYNRLPTAKKELVVLPHTTHMTLYSDRSKLDRAAAHASRWFAAQLLGAPAATSG</sequence>
<name>A0A937UQ37_9ACTN</name>
<proteinExistence type="inferred from homology"/>
<evidence type="ECO:0000259" key="3">
    <source>
        <dbReference type="Pfam" id="PF02129"/>
    </source>
</evidence>
<dbReference type="InterPro" id="IPR029058">
    <property type="entry name" value="AB_hydrolase_fold"/>
</dbReference>
<evidence type="ECO:0000256" key="2">
    <source>
        <dbReference type="ARBA" id="ARBA00022801"/>
    </source>
</evidence>
<gene>
    <name evidence="4" type="ORF">I7412_21495</name>
</gene>